<dbReference type="AlphaFoldDB" id="A3ZV43"/>
<protein>
    <submittedName>
        <fullName evidence="1">Uncharacterized protein</fullName>
    </submittedName>
</protein>
<sequence>MTRSATLSNSCSLARPNRAFNSSISRSRPKCS</sequence>
<reference evidence="1 2" key="1">
    <citation type="submission" date="2006-02" db="EMBL/GenBank/DDBJ databases">
        <authorList>
            <person name="Amann R."/>
            <person name="Ferriera S."/>
            <person name="Johnson J."/>
            <person name="Kravitz S."/>
            <person name="Halpern A."/>
            <person name="Remington K."/>
            <person name="Beeson K."/>
            <person name="Tran B."/>
            <person name="Rogers Y.-H."/>
            <person name="Friedman R."/>
            <person name="Venter J.C."/>
        </authorList>
    </citation>
    <scope>NUCLEOTIDE SEQUENCE [LARGE SCALE GENOMIC DNA]</scope>
    <source>
        <strain evidence="1 2">DSM 3645</strain>
    </source>
</reference>
<comment type="caution">
    <text evidence="1">The sequence shown here is derived from an EMBL/GenBank/DDBJ whole genome shotgun (WGS) entry which is preliminary data.</text>
</comment>
<evidence type="ECO:0000313" key="1">
    <source>
        <dbReference type="EMBL" id="EAQ79531.1"/>
    </source>
</evidence>
<gene>
    <name evidence="1" type="ORF">DSM3645_03608</name>
</gene>
<dbReference type="EMBL" id="AANZ01000014">
    <property type="protein sequence ID" value="EAQ79531.1"/>
    <property type="molecule type" value="Genomic_DNA"/>
</dbReference>
<accession>A3ZV43</accession>
<organism evidence="1 2">
    <name type="scientific">Blastopirellula marina DSM 3645</name>
    <dbReference type="NCBI Taxonomy" id="314230"/>
    <lineage>
        <taxon>Bacteria</taxon>
        <taxon>Pseudomonadati</taxon>
        <taxon>Planctomycetota</taxon>
        <taxon>Planctomycetia</taxon>
        <taxon>Pirellulales</taxon>
        <taxon>Pirellulaceae</taxon>
        <taxon>Blastopirellula</taxon>
    </lineage>
</organism>
<dbReference type="Proteomes" id="UP000004358">
    <property type="component" value="Unassembled WGS sequence"/>
</dbReference>
<proteinExistence type="predicted"/>
<name>A3ZV43_9BACT</name>
<dbReference type="HOGENOM" id="CLU_3388281_0_0_0"/>
<evidence type="ECO:0000313" key="2">
    <source>
        <dbReference type="Proteomes" id="UP000004358"/>
    </source>
</evidence>